<sequence length="414" mass="45854">MGKDAAKWICIAGRAILKALPICLFCLCSGPVELDRSVSEKVENGTTPGGGEEEIIVRKDRYVTGIEYPDGYDWYPDLGYSADGAVLFLMRNGTRILELPVGYEHHVSVDADMHRCVDGHLYTDFSTDEETIVKKDGIEMFRFFGREMIVSLIERPDGIYTLGQPRSGTGWVYRQNGEILLYKGSGKILHGLHMDGESICFSYQDVIFSGAESQSLYYLVVNGIPTAVRATDDVTGIDDIVRIDGTICYIASIETLAGRVLFRGPDPYALKMPSDATGITECRIILDDGEIFVSGNMSGVGSSGYGDSFWKGTELMDSASGYYKVYGSCIDGGKCYYVCREPYEGSTVRIRIDGRTTLMSPNYEFIYTNAIASDNGSCCVALNDTLHEYKPTLWTDGKYEDYDFNGAFTSISYW</sequence>
<evidence type="ECO:0000313" key="1">
    <source>
        <dbReference type="EMBL" id="MBO8474676.1"/>
    </source>
</evidence>
<dbReference type="AlphaFoldDB" id="A0A9D9NIB0"/>
<name>A0A9D9NIB0_9BACT</name>
<gene>
    <name evidence="1" type="ORF">IAB91_05240</name>
</gene>
<dbReference type="EMBL" id="JADIMD010000080">
    <property type="protein sequence ID" value="MBO8474676.1"/>
    <property type="molecule type" value="Genomic_DNA"/>
</dbReference>
<reference evidence="1" key="2">
    <citation type="journal article" date="2021" name="PeerJ">
        <title>Extensive microbial diversity within the chicken gut microbiome revealed by metagenomics and culture.</title>
        <authorList>
            <person name="Gilroy R."/>
            <person name="Ravi A."/>
            <person name="Getino M."/>
            <person name="Pursley I."/>
            <person name="Horton D.L."/>
            <person name="Alikhan N.F."/>
            <person name="Baker D."/>
            <person name="Gharbi K."/>
            <person name="Hall N."/>
            <person name="Watson M."/>
            <person name="Adriaenssens E.M."/>
            <person name="Foster-Nyarko E."/>
            <person name="Jarju S."/>
            <person name="Secka A."/>
            <person name="Antonio M."/>
            <person name="Oren A."/>
            <person name="Chaudhuri R.R."/>
            <person name="La Ragione R."/>
            <person name="Hildebrand F."/>
            <person name="Pallen M.J."/>
        </authorList>
    </citation>
    <scope>NUCLEOTIDE SEQUENCE</scope>
    <source>
        <strain evidence="1">B1-13419</strain>
    </source>
</reference>
<organism evidence="1 2">
    <name type="scientific">Candidatus Cryptobacteroides faecigallinarum</name>
    <dbReference type="NCBI Taxonomy" id="2840763"/>
    <lineage>
        <taxon>Bacteria</taxon>
        <taxon>Pseudomonadati</taxon>
        <taxon>Bacteroidota</taxon>
        <taxon>Bacteroidia</taxon>
        <taxon>Bacteroidales</taxon>
        <taxon>Candidatus Cryptobacteroides</taxon>
    </lineage>
</organism>
<protein>
    <submittedName>
        <fullName evidence="1">Uncharacterized protein</fullName>
    </submittedName>
</protein>
<proteinExistence type="predicted"/>
<evidence type="ECO:0000313" key="2">
    <source>
        <dbReference type="Proteomes" id="UP000823757"/>
    </source>
</evidence>
<dbReference type="Proteomes" id="UP000823757">
    <property type="component" value="Unassembled WGS sequence"/>
</dbReference>
<accession>A0A9D9NIB0</accession>
<comment type="caution">
    <text evidence="1">The sequence shown here is derived from an EMBL/GenBank/DDBJ whole genome shotgun (WGS) entry which is preliminary data.</text>
</comment>
<reference evidence="1" key="1">
    <citation type="submission" date="2020-10" db="EMBL/GenBank/DDBJ databases">
        <authorList>
            <person name="Gilroy R."/>
        </authorList>
    </citation>
    <scope>NUCLEOTIDE SEQUENCE</scope>
    <source>
        <strain evidence="1">B1-13419</strain>
    </source>
</reference>